<dbReference type="SUPFAM" id="SSF54565">
    <property type="entry name" value="Ribosomal protein S16"/>
    <property type="match status" value="1"/>
</dbReference>
<dbReference type="GO" id="GO:0003735">
    <property type="term" value="F:structural constituent of ribosome"/>
    <property type="evidence" value="ECO:0007669"/>
    <property type="project" value="InterPro"/>
</dbReference>
<gene>
    <name evidence="3 5" type="primary">rpsP</name>
    <name evidence="5" type="ORF">COX77_02680</name>
</gene>
<name>A0A2M7VEP5_9BACT</name>
<comment type="caution">
    <text evidence="5">The sequence shown here is derived from an EMBL/GenBank/DDBJ whole genome shotgun (WGS) entry which is preliminary data.</text>
</comment>
<proteinExistence type="inferred from homology"/>
<dbReference type="EMBL" id="PFPO01000050">
    <property type="protein sequence ID" value="PIZ99017.1"/>
    <property type="molecule type" value="Genomic_DNA"/>
</dbReference>
<dbReference type="Proteomes" id="UP000230405">
    <property type="component" value="Unassembled WGS sequence"/>
</dbReference>
<organism evidence="5 6">
    <name type="scientific">Candidatus Komeilibacteria bacterium CG_4_10_14_0_2_um_filter_37_10</name>
    <dbReference type="NCBI Taxonomy" id="1974470"/>
    <lineage>
        <taxon>Bacteria</taxon>
        <taxon>Candidatus Komeiliibacteriota</taxon>
    </lineage>
</organism>
<dbReference type="InterPro" id="IPR000307">
    <property type="entry name" value="Ribosomal_bS16"/>
</dbReference>
<evidence type="ECO:0000313" key="5">
    <source>
        <dbReference type="EMBL" id="PIZ99017.1"/>
    </source>
</evidence>
<evidence type="ECO:0000256" key="2">
    <source>
        <dbReference type="ARBA" id="ARBA00023274"/>
    </source>
</evidence>
<keyword evidence="1 3" id="KW-0689">Ribosomal protein</keyword>
<accession>A0A2M7VEP5</accession>
<evidence type="ECO:0000256" key="3">
    <source>
        <dbReference type="HAMAP-Rule" id="MF_00385"/>
    </source>
</evidence>
<dbReference type="AlphaFoldDB" id="A0A2M7VEP5"/>
<dbReference type="Gene3D" id="3.30.1320.10">
    <property type="match status" value="1"/>
</dbReference>
<dbReference type="NCBIfam" id="TIGR00002">
    <property type="entry name" value="S16"/>
    <property type="match status" value="1"/>
</dbReference>
<dbReference type="HAMAP" id="MF_00385">
    <property type="entry name" value="Ribosomal_bS16"/>
    <property type="match status" value="1"/>
</dbReference>
<feature type="region of interest" description="Disordered" evidence="4">
    <location>
        <begin position="106"/>
        <end position="139"/>
    </location>
</feature>
<dbReference type="InterPro" id="IPR023803">
    <property type="entry name" value="Ribosomal_bS16_dom_sf"/>
</dbReference>
<evidence type="ECO:0000313" key="6">
    <source>
        <dbReference type="Proteomes" id="UP000230405"/>
    </source>
</evidence>
<dbReference type="PANTHER" id="PTHR12919">
    <property type="entry name" value="30S RIBOSOMAL PROTEIN S16"/>
    <property type="match status" value="1"/>
</dbReference>
<sequence length="139" mass="15849">MLSIRFSRTGKKKQPYYRIIVLDKRKDPWGDYLEMLGNYDPRSKKLDIKIERVKYWLSVGAQATNTVFNLLLRNGLVKGKPKKSVKLSEKRKVKISKKKEAEQEKIKSAQAVAQAATEAAAKPSEPEVTPSEEKEEQAT</sequence>
<protein>
    <recommendedName>
        <fullName evidence="3">Small ribosomal subunit protein bS16</fullName>
    </recommendedName>
</protein>
<keyword evidence="2 3" id="KW-0687">Ribonucleoprotein</keyword>
<feature type="compositionally biased region" description="Low complexity" evidence="4">
    <location>
        <begin position="109"/>
        <end position="129"/>
    </location>
</feature>
<dbReference type="Pfam" id="PF00886">
    <property type="entry name" value="Ribosomal_S16"/>
    <property type="match status" value="1"/>
</dbReference>
<evidence type="ECO:0000256" key="4">
    <source>
        <dbReference type="SAM" id="MobiDB-lite"/>
    </source>
</evidence>
<comment type="similarity">
    <text evidence="3">Belongs to the bacterial ribosomal protein bS16 family.</text>
</comment>
<evidence type="ECO:0000256" key="1">
    <source>
        <dbReference type="ARBA" id="ARBA00022980"/>
    </source>
</evidence>
<dbReference type="PANTHER" id="PTHR12919:SF20">
    <property type="entry name" value="SMALL RIBOSOMAL SUBUNIT PROTEIN BS16M"/>
    <property type="match status" value="1"/>
</dbReference>
<dbReference type="GO" id="GO:0015935">
    <property type="term" value="C:small ribosomal subunit"/>
    <property type="evidence" value="ECO:0007669"/>
    <property type="project" value="TreeGrafter"/>
</dbReference>
<dbReference type="GO" id="GO:0005737">
    <property type="term" value="C:cytoplasm"/>
    <property type="evidence" value="ECO:0007669"/>
    <property type="project" value="UniProtKB-ARBA"/>
</dbReference>
<reference evidence="6" key="1">
    <citation type="submission" date="2017-09" db="EMBL/GenBank/DDBJ databases">
        <title>Depth-based differentiation of microbial function through sediment-hosted aquifers and enrichment of novel symbionts in the deep terrestrial subsurface.</title>
        <authorList>
            <person name="Probst A.J."/>
            <person name="Ladd B."/>
            <person name="Jarett J.K."/>
            <person name="Geller-Mcgrath D.E."/>
            <person name="Sieber C.M.K."/>
            <person name="Emerson J.B."/>
            <person name="Anantharaman K."/>
            <person name="Thomas B.C."/>
            <person name="Malmstrom R."/>
            <person name="Stieglmeier M."/>
            <person name="Klingl A."/>
            <person name="Woyke T."/>
            <person name="Ryan C.M."/>
            <person name="Banfield J.F."/>
        </authorList>
    </citation>
    <scope>NUCLEOTIDE SEQUENCE [LARGE SCALE GENOMIC DNA]</scope>
</reference>
<dbReference type="GO" id="GO:0006412">
    <property type="term" value="P:translation"/>
    <property type="evidence" value="ECO:0007669"/>
    <property type="project" value="UniProtKB-UniRule"/>
</dbReference>